<feature type="region of interest" description="Disordered" evidence="1">
    <location>
        <begin position="1"/>
        <end position="124"/>
    </location>
</feature>
<feature type="compositionally biased region" description="Acidic residues" evidence="1">
    <location>
        <begin position="11"/>
        <end position="60"/>
    </location>
</feature>
<reference evidence="2" key="1">
    <citation type="submission" date="2018-05" db="EMBL/GenBank/DDBJ databases">
        <authorList>
            <person name="Lanie J.A."/>
            <person name="Ng W.-L."/>
            <person name="Kazmierczak K.M."/>
            <person name="Andrzejewski T.M."/>
            <person name="Davidsen T.M."/>
            <person name="Wayne K.J."/>
            <person name="Tettelin H."/>
            <person name="Glass J.I."/>
            <person name="Rusch D."/>
            <person name="Podicherti R."/>
            <person name="Tsui H.-C.T."/>
            <person name="Winkler M.E."/>
        </authorList>
    </citation>
    <scope>NUCLEOTIDE SEQUENCE</scope>
</reference>
<organism evidence="2">
    <name type="scientific">marine metagenome</name>
    <dbReference type="NCBI Taxonomy" id="408172"/>
    <lineage>
        <taxon>unclassified sequences</taxon>
        <taxon>metagenomes</taxon>
        <taxon>ecological metagenomes</taxon>
    </lineage>
</organism>
<accession>A0A381ZBC8</accession>
<gene>
    <name evidence="2" type="ORF">METZ01_LOCUS139258</name>
</gene>
<dbReference type="AlphaFoldDB" id="A0A381ZBC8"/>
<feature type="compositionally biased region" description="Acidic residues" evidence="1">
    <location>
        <begin position="69"/>
        <end position="86"/>
    </location>
</feature>
<proteinExistence type="predicted"/>
<evidence type="ECO:0000313" key="2">
    <source>
        <dbReference type="EMBL" id="SVA86404.1"/>
    </source>
</evidence>
<protein>
    <submittedName>
        <fullName evidence="2">Uncharacterized protein</fullName>
    </submittedName>
</protein>
<dbReference type="EMBL" id="UINC01020620">
    <property type="protein sequence ID" value="SVA86404.1"/>
    <property type="molecule type" value="Genomic_DNA"/>
</dbReference>
<sequence>MMSAKKPTNEEPAEEFDEELPDGPGEDEFDPDDVGPDEDSSSPKEDDENDENDEDDEDEEAGPKPAAGSEDDEDEPDPGDVEADLDEILRDRIAAGDDDEEEDGEGEVTLVPTSGDVEGRREGETHCPNCFLLVTTDTVTDTGECPHCGGPIP</sequence>
<name>A0A381ZBC8_9ZZZZ</name>
<evidence type="ECO:0000256" key="1">
    <source>
        <dbReference type="SAM" id="MobiDB-lite"/>
    </source>
</evidence>
<feature type="compositionally biased region" description="Acidic residues" evidence="1">
    <location>
        <begin position="96"/>
        <end position="106"/>
    </location>
</feature>